<organism evidence="1 2">
    <name type="scientific">Piscirickettsia salmonis</name>
    <dbReference type="NCBI Taxonomy" id="1238"/>
    <lineage>
        <taxon>Bacteria</taxon>
        <taxon>Pseudomonadati</taxon>
        <taxon>Pseudomonadota</taxon>
        <taxon>Gammaproteobacteria</taxon>
        <taxon>Thiotrichales</taxon>
        <taxon>Piscirickettsiaceae</taxon>
        <taxon>Piscirickettsia</taxon>
    </lineage>
</organism>
<proteinExistence type="predicted"/>
<name>A0A9Q5VGI4_PISSA</name>
<dbReference type="RefSeq" id="WP_016209580.1">
    <property type="nucleotide sequence ID" value="NZ_CP012413.1"/>
</dbReference>
<dbReference type="Proteomes" id="UP000422232">
    <property type="component" value="Chromosome"/>
</dbReference>
<gene>
    <name evidence="1" type="ORF">Psal009_00127</name>
</gene>
<dbReference type="GeneID" id="66739326"/>
<accession>A0A9Q5VGI4</accession>
<dbReference type="SUPFAM" id="SSF48403">
    <property type="entry name" value="Ankyrin repeat"/>
    <property type="match status" value="1"/>
</dbReference>
<dbReference type="Gene3D" id="1.25.40.20">
    <property type="entry name" value="Ankyrin repeat-containing domain"/>
    <property type="match status" value="1"/>
</dbReference>
<dbReference type="EMBL" id="CP038908">
    <property type="protein sequence ID" value="QGO04269.1"/>
    <property type="molecule type" value="Genomic_DNA"/>
</dbReference>
<dbReference type="InterPro" id="IPR036770">
    <property type="entry name" value="Ankyrin_rpt-contain_sf"/>
</dbReference>
<protein>
    <submittedName>
        <fullName evidence="1">Uncharacterized protein</fullName>
    </submittedName>
</protein>
<evidence type="ECO:0000313" key="2">
    <source>
        <dbReference type="Proteomes" id="UP000422232"/>
    </source>
</evidence>
<sequence length="174" mass="19532">MDQVVEDTQESFEFLLKLAKSNKGPALEKFVEKHKKLLKQRGEDQLTPLQLAICSGSIETALLFMQYGGLPALRAKFYSQKNKSSIIHYCLARGWDTIKSEHSKLSFGAFIQAAAPIMGERLFALRDIYGINPLGVAVFSGQAVATKFLLGLEFCKTTMVKHEYELVTKLREAR</sequence>
<reference evidence="1 2" key="1">
    <citation type="submission" date="2019-04" db="EMBL/GenBank/DDBJ databases">
        <title>Complete genome sequencing of Piscirickettsia salmonis strain Psal-009.</title>
        <authorList>
            <person name="Schober I."/>
            <person name="Bunk B."/>
            <person name="Sproer C."/>
            <person name="Carril G.P."/>
            <person name="Riedel T."/>
            <person name="Flores-Herrera P.A."/>
            <person name="Nourdin-Galindo G."/>
            <person name="Marshall S.H."/>
            <person name="Overmann J."/>
        </authorList>
    </citation>
    <scope>NUCLEOTIDE SEQUENCE [LARGE SCALE GENOMIC DNA]</scope>
    <source>
        <strain evidence="1 2">Psal-009</strain>
    </source>
</reference>
<dbReference type="AlphaFoldDB" id="A0A9Q5VGI4"/>
<evidence type="ECO:0000313" key="1">
    <source>
        <dbReference type="EMBL" id="QGO04269.1"/>
    </source>
</evidence>
<keyword evidence="2" id="KW-1185">Reference proteome</keyword>